<protein>
    <submittedName>
        <fullName evidence="2">Uncharacterized protein</fullName>
    </submittedName>
</protein>
<proteinExistence type="predicted"/>
<comment type="caution">
    <text evidence="2">The sequence shown here is derived from an EMBL/GenBank/DDBJ whole genome shotgun (WGS) entry which is preliminary data.</text>
</comment>
<name>A0A8H6CL30_9LECA</name>
<evidence type="ECO:0000256" key="1">
    <source>
        <dbReference type="SAM" id="MobiDB-lite"/>
    </source>
</evidence>
<evidence type="ECO:0000313" key="2">
    <source>
        <dbReference type="EMBL" id="KAF6225630.1"/>
    </source>
</evidence>
<accession>A0A8H6CL30</accession>
<dbReference type="Proteomes" id="UP000593566">
    <property type="component" value="Unassembled WGS sequence"/>
</dbReference>
<feature type="compositionally biased region" description="Basic and acidic residues" evidence="1">
    <location>
        <begin position="507"/>
        <end position="518"/>
    </location>
</feature>
<gene>
    <name evidence="2" type="ORF">HO133_009630</name>
</gene>
<keyword evidence="3" id="KW-1185">Reference proteome</keyword>
<reference evidence="2 3" key="1">
    <citation type="journal article" date="2020" name="Genomics">
        <title>Complete, high-quality genomes from long-read metagenomic sequencing of two wolf lichen thalli reveals enigmatic genome architecture.</title>
        <authorList>
            <person name="McKenzie S.K."/>
            <person name="Walston R.F."/>
            <person name="Allen J.L."/>
        </authorList>
    </citation>
    <scope>NUCLEOTIDE SEQUENCE [LARGE SCALE GENOMIC DNA]</scope>
    <source>
        <strain evidence="2">WasteWater1</strain>
    </source>
</reference>
<feature type="compositionally biased region" description="Polar residues" evidence="1">
    <location>
        <begin position="492"/>
        <end position="505"/>
    </location>
</feature>
<feature type="region of interest" description="Disordered" evidence="1">
    <location>
        <begin position="1"/>
        <end position="28"/>
    </location>
</feature>
<dbReference type="GeneID" id="59338025"/>
<dbReference type="EMBL" id="JACCJB010000007">
    <property type="protein sequence ID" value="KAF6225630.1"/>
    <property type="molecule type" value="Genomic_DNA"/>
</dbReference>
<organism evidence="2 3">
    <name type="scientific">Letharia lupina</name>
    <dbReference type="NCBI Taxonomy" id="560253"/>
    <lineage>
        <taxon>Eukaryota</taxon>
        <taxon>Fungi</taxon>
        <taxon>Dikarya</taxon>
        <taxon>Ascomycota</taxon>
        <taxon>Pezizomycotina</taxon>
        <taxon>Lecanoromycetes</taxon>
        <taxon>OSLEUM clade</taxon>
        <taxon>Lecanoromycetidae</taxon>
        <taxon>Lecanorales</taxon>
        <taxon>Lecanorineae</taxon>
        <taxon>Parmeliaceae</taxon>
        <taxon>Letharia</taxon>
    </lineage>
</organism>
<dbReference type="RefSeq" id="XP_037154339.1">
    <property type="nucleotide sequence ID" value="XM_037300491.1"/>
</dbReference>
<dbReference type="AlphaFoldDB" id="A0A8H6CL30"/>
<feature type="compositionally biased region" description="Polar residues" evidence="1">
    <location>
        <begin position="1"/>
        <end position="12"/>
    </location>
</feature>
<feature type="region of interest" description="Disordered" evidence="1">
    <location>
        <begin position="492"/>
        <end position="536"/>
    </location>
</feature>
<sequence length="588" mass="65995">MAHNNNSAQPTTDDLRRKSCPDPQQASDEADEILRQGIQHDHFENLQQFVTEFKKVIPGLIAKNPKYDRVKVLLFYWEDGEPDMKKEAKGLMNIFHDGYGFAVEEFIIPANEKADSKFMLFLIAEIVKIGDEDGENKLLILYYGGHGEWDKEHNTHLWKPVREKNHRLSEVSIPLEGVRCILKTAGCDLLLLLDCCFSLAMMGDDFACKRRTWLLAAAGNVEKAGGTPGKTWTAAITHELKGLKDSGGVSVSQLHDILVRYDKMQGQHKLSATPHIRRWSAPSWPSDIFIEVHKEQSEGRGVPNVTKQPQKLQTDARMLIKIAFRNPADELKRSLWEYWFRGCPPNFSDVELAISKQIEVVHLFEANSCLLLVTMPCSLWAFFPPHPAYDCIGMVRAPDDIVTDIFARSPDWVIFPPHPAYDRSGMAIRPTTMTYPMPGFTAEQTASLQAMITAAIDDAISQAMPAFETRLTAFETRLTAIEAKFRPTEYQVTAPQHRPWQQSIVEKTAEKPTEKTAEKQSIASSSDNDNTGTLSTIPHQATMHYCRESSPRHNGAPFSTLASQLASQLASPPDYIHYGKGMEATGQG</sequence>
<feature type="compositionally biased region" description="Polar residues" evidence="1">
    <location>
        <begin position="519"/>
        <end position="536"/>
    </location>
</feature>
<evidence type="ECO:0000313" key="3">
    <source>
        <dbReference type="Proteomes" id="UP000593566"/>
    </source>
</evidence>